<feature type="compositionally biased region" description="Polar residues" evidence="11">
    <location>
        <begin position="708"/>
        <end position="719"/>
    </location>
</feature>
<dbReference type="GO" id="GO:0003677">
    <property type="term" value="F:DNA binding"/>
    <property type="evidence" value="ECO:0007669"/>
    <property type="project" value="UniProtKB-KW"/>
</dbReference>
<feature type="compositionally biased region" description="Basic and acidic residues" evidence="11">
    <location>
        <begin position="621"/>
        <end position="653"/>
    </location>
</feature>
<dbReference type="AlphaFoldDB" id="A0ABD0LKM2"/>
<feature type="domain" description="C2H2-type" evidence="13">
    <location>
        <begin position="914"/>
        <end position="941"/>
    </location>
</feature>
<organism evidence="14 15">
    <name type="scientific">Batillaria attramentaria</name>
    <dbReference type="NCBI Taxonomy" id="370345"/>
    <lineage>
        <taxon>Eukaryota</taxon>
        <taxon>Metazoa</taxon>
        <taxon>Spiralia</taxon>
        <taxon>Lophotrochozoa</taxon>
        <taxon>Mollusca</taxon>
        <taxon>Gastropoda</taxon>
        <taxon>Caenogastropoda</taxon>
        <taxon>Sorbeoconcha</taxon>
        <taxon>Cerithioidea</taxon>
        <taxon>Batillariidae</taxon>
        <taxon>Batillaria</taxon>
    </lineage>
</organism>
<keyword evidence="2" id="KW-0479">Metal-binding</keyword>
<feature type="compositionally biased region" description="Basic and acidic residues" evidence="11">
    <location>
        <begin position="697"/>
        <end position="707"/>
    </location>
</feature>
<feature type="region of interest" description="Disordered" evidence="11">
    <location>
        <begin position="621"/>
        <end position="732"/>
    </location>
</feature>
<dbReference type="GO" id="GO:0005634">
    <property type="term" value="C:nucleus"/>
    <property type="evidence" value="ECO:0007669"/>
    <property type="project" value="UniProtKB-SubCell"/>
</dbReference>
<reference evidence="14 15" key="1">
    <citation type="journal article" date="2023" name="Sci. Data">
        <title>Genome assembly of the Korean intertidal mud-creeper Batillaria attramentaria.</title>
        <authorList>
            <person name="Patra A.K."/>
            <person name="Ho P.T."/>
            <person name="Jun S."/>
            <person name="Lee S.J."/>
            <person name="Kim Y."/>
            <person name="Won Y.J."/>
        </authorList>
    </citation>
    <scope>NUCLEOTIDE SEQUENCE [LARGE SCALE GENOMIC DNA]</scope>
    <source>
        <strain evidence="14">Wonlab-2016</strain>
    </source>
</reference>
<feature type="domain" description="BTB" evidence="12">
    <location>
        <begin position="49"/>
        <end position="113"/>
    </location>
</feature>
<keyword evidence="4 10" id="KW-0863">Zinc-finger</keyword>
<evidence type="ECO:0000256" key="4">
    <source>
        <dbReference type="ARBA" id="ARBA00022771"/>
    </source>
</evidence>
<feature type="domain" description="C2H2-type" evidence="13">
    <location>
        <begin position="942"/>
        <end position="965"/>
    </location>
</feature>
<feature type="domain" description="C2H2-type" evidence="13">
    <location>
        <begin position="857"/>
        <end position="886"/>
    </location>
</feature>
<name>A0ABD0LKM2_9CAEN</name>
<dbReference type="Proteomes" id="UP001519460">
    <property type="component" value="Unassembled WGS sequence"/>
</dbReference>
<dbReference type="PANTHER" id="PTHR46105">
    <property type="entry name" value="AGAP004733-PA"/>
    <property type="match status" value="1"/>
</dbReference>
<dbReference type="PROSITE" id="PS50097">
    <property type="entry name" value="BTB"/>
    <property type="match status" value="1"/>
</dbReference>
<dbReference type="FunFam" id="3.30.160.60:FF:000110">
    <property type="entry name" value="Zinc finger protein-like"/>
    <property type="match status" value="1"/>
</dbReference>
<dbReference type="Gene3D" id="3.30.160.60">
    <property type="entry name" value="Classic Zinc Finger"/>
    <property type="match status" value="5"/>
</dbReference>
<feature type="compositionally biased region" description="Basic and acidic residues" evidence="11">
    <location>
        <begin position="677"/>
        <end position="687"/>
    </location>
</feature>
<evidence type="ECO:0000313" key="15">
    <source>
        <dbReference type="Proteomes" id="UP001519460"/>
    </source>
</evidence>
<keyword evidence="7" id="KW-0238">DNA-binding</keyword>
<keyword evidence="9" id="KW-0539">Nucleus</keyword>
<dbReference type="CDD" id="cd18186">
    <property type="entry name" value="BTB_POZ_ZBTB_KLHL-like"/>
    <property type="match status" value="1"/>
</dbReference>
<comment type="subcellular location">
    <subcellularLocation>
        <location evidence="1">Nucleus</location>
    </subcellularLocation>
</comment>
<evidence type="ECO:0000256" key="11">
    <source>
        <dbReference type="SAM" id="MobiDB-lite"/>
    </source>
</evidence>
<evidence type="ECO:0000259" key="12">
    <source>
        <dbReference type="PROSITE" id="PS50097"/>
    </source>
</evidence>
<dbReference type="InterPro" id="IPR036236">
    <property type="entry name" value="Znf_C2H2_sf"/>
</dbReference>
<evidence type="ECO:0000256" key="9">
    <source>
        <dbReference type="ARBA" id="ARBA00023242"/>
    </source>
</evidence>
<protein>
    <submittedName>
        <fullName evidence="14">Uncharacterized protein</fullName>
    </submittedName>
</protein>
<dbReference type="EMBL" id="JACVVK020000041">
    <property type="protein sequence ID" value="KAK7499867.1"/>
    <property type="molecule type" value="Genomic_DNA"/>
</dbReference>
<evidence type="ECO:0000256" key="1">
    <source>
        <dbReference type="ARBA" id="ARBA00004123"/>
    </source>
</evidence>
<keyword evidence="15" id="KW-1185">Reference proteome</keyword>
<feature type="domain" description="C2H2-type" evidence="13">
    <location>
        <begin position="885"/>
        <end position="913"/>
    </location>
</feature>
<keyword evidence="5" id="KW-0862">Zinc</keyword>
<comment type="caution">
    <text evidence="14">The sequence shown here is derived from an EMBL/GenBank/DDBJ whole genome shotgun (WGS) entry which is preliminary data.</text>
</comment>
<evidence type="ECO:0000313" key="14">
    <source>
        <dbReference type="EMBL" id="KAK7499867.1"/>
    </source>
</evidence>
<feature type="region of interest" description="Disordered" evidence="11">
    <location>
        <begin position="310"/>
        <end position="361"/>
    </location>
</feature>
<dbReference type="Pfam" id="PF00651">
    <property type="entry name" value="BTB"/>
    <property type="match status" value="1"/>
</dbReference>
<feature type="domain" description="C2H2-type" evidence="13">
    <location>
        <begin position="768"/>
        <end position="796"/>
    </location>
</feature>
<proteinExistence type="predicted"/>
<dbReference type="InterPro" id="IPR013087">
    <property type="entry name" value="Znf_C2H2_type"/>
</dbReference>
<evidence type="ECO:0000256" key="6">
    <source>
        <dbReference type="ARBA" id="ARBA00023015"/>
    </source>
</evidence>
<dbReference type="InterPro" id="IPR000210">
    <property type="entry name" value="BTB/POZ_dom"/>
</dbReference>
<dbReference type="InterPro" id="IPR011333">
    <property type="entry name" value="SKP1/BTB/POZ_sf"/>
</dbReference>
<dbReference type="PROSITE" id="PS50157">
    <property type="entry name" value="ZINC_FINGER_C2H2_2"/>
    <property type="match status" value="6"/>
</dbReference>
<dbReference type="SUPFAM" id="SSF57667">
    <property type="entry name" value="beta-beta-alpha zinc fingers"/>
    <property type="match status" value="4"/>
</dbReference>
<dbReference type="InterPro" id="IPR050457">
    <property type="entry name" value="ZnFinger_BTB_dom_contain"/>
</dbReference>
<dbReference type="PROSITE" id="PS00028">
    <property type="entry name" value="ZINC_FINGER_C2H2_1"/>
    <property type="match status" value="5"/>
</dbReference>
<keyword evidence="8" id="KW-0804">Transcription</keyword>
<dbReference type="Gene3D" id="3.30.710.10">
    <property type="entry name" value="Potassium Channel Kv1.1, Chain A"/>
    <property type="match status" value="1"/>
</dbReference>
<feature type="compositionally biased region" description="Low complexity" evidence="11">
    <location>
        <begin position="665"/>
        <end position="675"/>
    </location>
</feature>
<evidence type="ECO:0000256" key="8">
    <source>
        <dbReference type="ARBA" id="ARBA00023163"/>
    </source>
</evidence>
<dbReference type="SMART" id="SM00225">
    <property type="entry name" value="BTB"/>
    <property type="match status" value="1"/>
</dbReference>
<evidence type="ECO:0000256" key="5">
    <source>
        <dbReference type="ARBA" id="ARBA00022833"/>
    </source>
</evidence>
<sequence length="976" mass="112450">MMASKYLQRTERYQDRSALPQQQRIYHYGDFHCNLQKRLYLQWVSRKNCDLIICSEGCSLPVHSCVVACFSAKVFSLISDSADCMLTLQVDFDPEAVIELVTFMYTGYLKLSRHIAQEMLKCAKWFGVTVAVTFVQEYLQAFVTLPLQQTKLQKRNVKERDPVTKATAQNVGQFITRQIRSHLILKQQTTQHSLEQNVPGQQTARCNLGQNIPAQQTARHDLEQNVSAQQTTRCNIEQHVRAQQTTHRNPEQNVAAQQTTQRNLEQNVAAQQTTQRDLEQHLPAEQTTRRNFEQIVSAQRTTRHDLEQNVTAQQTTHHDPQQQTSGHDVQQMVQRGLGESTTRQQTTQNDPKQQIAQMDQQTAQYDLKQGAIQSDLQQTITQHDLEQQTIQHILVLTTQKDLGQQSVHHPEQQSAQERDFEQLAIQLDLEQLATQEQQAAQRDLEQIITQYDLERQTTHRGLEQGTVQCDLPQQTMQQWTAWHDREQRTAAQFLEQWITRYDLEQQGAERDLKQQTTQQNLERSDAQCALEQQITDRDPEWQITEHDLEQPTTSTQHCLEQQAEDGDFSNFGVVPDITDVQSEVCVETTHSTSDELVEEINLKQGAVEVDPTIHEHISVSEVREHTSNSHNACHEPGEVDRIQQQSDKSRPVEETSALAEEYPRASTAQVSSSVSVKKKEGASAKERTRGRKRRKAKMDDVGSEREQSSQSDGETSRIQPQDAVDDSLDAESKRKEAKISEYTCRLCKHVVETKRELGIHFRLVHGPFPCEECPESFLRKESLTRHVQKQHRSPKDLTCQHCNASFQVQSKFEQHCKKAHNETKPYPCDFEGCDFRTNKVKSLNIHKENVHAMVRNFVCERCGDRFPSQIYLFNHERNCLNTGQHLCPECGVMFNVGQALRNHIRVIHRGELPFPCKICGRLFSDHRNRSRHMRIHNNDFPYACKHCGQKFRHSNSVKAHVAKLHLPITKNDKLSL</sequence>
<dbReference type="PANTHER" id="PTHR46105:SF5">
    <property type="entry name" value="ZINC FINGER AND BTB DOMAIN-CONTAINING PROTEIN 44 ISOFORM X1"/>
    <property type="match status" value="1"/>
</dbReference>
<keyword evidence="3" id="KW-0677">Repeat</keyword>
<dbReference type="Pfam" id="PF00096">
    <property type="entry name" value="zf-C2H2"/>
    <property type="match status" value="2"/>
</dbReference>
<gene>
    <name evidence="14" type="ORF">BaRGS_00008958</name>
</gene>
<feature type="compositionally biased region" description="Polar residues" evidence="11">
    <location>
        <begin position="239"/>
        <end position="275"/>
    </location>
</feature>
<evidence type="ECO:0000256" key="10">
    <source>
        <dbReference type="PROSITE-ProRule" id="PRU00042"/>
    </source>
</evidence>
<evidence type="ECO:0000259" key="13">
    <source>
        <dbReference type="PROSITE" id="PS50157"/>
    </source>
</evidence>
<accession>A0ABD0LKM2</accession>
<feature type="region of interest" description="Disordered" evidence="11">
    <location>
        <begin position="239"/>
        <end position="276"/>
    </location>
</feature>
<evidence type="ECO:0000256" key="2">
    <source>
        <dbReference type="ARBA" id="ARBA00022723"/>
    </source>
</evidence>
<feature type="domain" description="C2H2-type" evidence="13">
    <location>
        <begin position="797"/>
        <end position="825"/>
    </location>
</feature>
<keyword evidence="6" id="KW-0805">Transcription regulation</keyword>
<evidence type="ECO:0000256" key="7">
    <source>
        <dbReference type="ARBA" id="ARBA00023125"/>
    </source>
</evidence>
<evidence type="ECO:0000256" key="3">
    <source>
        <dbReference type="ARBA" id="ARBA00022737"/>
    </source>
</evidence>
<dbReference type="SUPFAM" id="SSF54695">
    <property type="entry name" value="POZ domain"/>
    <property type="match status" value="1"/>
</dbReference>
<feature type="compositionally biased region" description="Polar residues" evidence="11">
    <location>
        <begin position="325"/>
        <end position="352"/>
    </location>
</feature>
<dbReference type="SMART" id="SM00355">
    <property type="entry name" value="ZnF_C2H2"/>
    <property type="match status" value="8"/>
</dbReference>
<dbReference type="GO" id="GO:0008270">
    <property type="term" value="F:zinc ion binding"/>
    <property type="evidence" value="ECO:0007669"/>
    <property type="project" value="UniProtKB-KW"/>
</dbReference>